<keyword evidence="2" id="KW-0812">Transmembrane</keyword>
<evidence type="ECO:0000259" key="3">
    <source>
        <dbReference type="Pfam" id="PF14364"/>
    </source>
</evidence>
<dbReference type="Pfam" id="PF05553">
    <property type="entry name" value="DUF761"/>
    <property type="match status" value="1"/>
</dbReference>
<dbReference type="PANTHER" id="PTHR33098:SF53">
    <property type="entry name" value="OS05G0540900 PROTEIN"/>
    <property type="match status" value="1"/>
</dbReference>
<feature type="region of interest" description="Disordered" evidence="1">
    <location>
        <begin position="288"/>
        <end position="362"/>
    </location>
</feature>
<dbReference type="Proteomes" id="UP001497457">
    <property type="component" value="Chromosome 12b"/>
</dbReference>
<keyword evidence="5" id="KW-1185">Reference proteome</keyword>
<keyword evidence="2" id="KW-1133">Transmembrane helix</keyword>
<dbReference type="Pfam" id="PF14364">
    <property type="entry name" value="DUF4408"/>
    <property type="match status" value="1"/>
</dbReference>
<reference evidence="5" key="1">
    <citation type="submission" date="2024-06" db="EMBL/GenBank/DDBJ databases">
        <authorList>
            <person name="Ryan C."/>
        </authorList>
    </citation>
    <scope>NUCLEOTIDE SEQUENCE [LARGE SCALE GENOMIC DNA]</scope>
</reference>
<feature type="compositionally biased region" description="Low complexity" evidence="1">
    <location>
        <begin position="288"/>
        <end position="298"/>
    </location>
</feature>
<feature type="region of interest" description="Disordered" evidence="1">
    <location>
        <begin position="169"/>
        <end position="205"/>
    </location>
</feature>
<dbReference type="EMBL" id="OZ075122">
    <property type="protein sequence ID" value="CAL4909347.1"/>
    <property type="molecule type" value="Genomic_DNA"/>
</dbReference>
<feature type="compositionally biased region" description="Low complexity" evidence="1">
    <location>
        <begin position="389"/>
        <end position="398"/>
    </location>
</feature>
<evidence type="ECO:0000256" key="2">
    <source>
        <dbReference type="SAM" id="Phobius"/>
    </source>
</evidence>
<feature type="transmembrane region" description="Helical" evidence="2">
    <location>
        <begin position="20"/>
        <end position="42"/>
    </location>
</feature>
<keyword evidence="2" id="KW-0472">Membrane</keyword>
<feature type="compositionally biased region" description="Basic and acidic residues" evidence="1">
    <location>
        <begin position="414"/>
        <end position="426"/>
    </location>
</feature>
<dbReference type="AlphaFoldDB" id="A0ABC8WFW1"/>
<feature type="domain" description="DUF4408" evidence="3">
    <location>
        <begin position="15"/>
        <end position="43"/>
    </location>
</feature>
<organism evidence="4 5">
    <name type="scientific">Urochloa decumbens</name>
    <dbReference type="NCBI Taxonomy" id="240449"/>
    <lineage>
        <taxon>Eukaryota</taxon>
        <taxon>Viridiplantae</taxon>
        <taxon>Streptophyta</taxon>
        <taxon>Embryophyta</taxon>
        <taxon>Tracheophyta</taxon>
        <taxon>Spermatophyta</taxon>
        <taxon>Magnoliopsida</taxon>
        <taxon>Liliopsida</taxon>
        <taxon>Poales</taxon>
        <taxon>Poaceae</taxon>
        <taxon>PACMAD clade</taxon>
        <taxon>Panicoideae</taxon>
        <taxon>Panicodae</taxon>
        <taxon>Paniceae</taxon>
        <taxon>Melinidinae</taxon>
        <taxon>Urochloa</taxon>
    </lineage>
</organism>
<gene>
    <name evidence="4" type="ORF">URODEC1_LOCUS13635</name>
</gene>
<name>A0ABC8WFW1_9POAL</name>
<dbReference type="InterPro" id="IPR025520">
    <property type="entry name" value="DUF4408"/>
</dbReference>
<reference evidence="4 5" key="2">
    <citation type="submission" date="2024-10" db="EMBL/GenBank/DDBJ databases">
        <authorList>
            <person name="Ryan C."/>
        </authorList>
    </citation>
    <scope>NUCLEOTIDE SEQUENCE [LARGE SCALE GENOMIC DNA]</scope>
</reference>
<feature type="compositionally biased region" description="Basic and acidic residues" evidence="1">
    <location>
        <begin position="299"/>
        <end position="326"/>
    </location>
</feature>
<accession>A0ABC8WFW1</accession>
<feature type="region of interest" description="Disordered" evidence="1">
    <location>
        <begin position="71"/>
        <end position="108"/>
    </location>
</feature>
<evidence type="ECO:0000313" key="4">
    <source>
        <dbReference type="EMBL" id="CAL4909347.1"/>
    </source>
</evidence>
<protein>
    <recommendedName>
        <fullName evidence="3">DUF4408 domain-containing protein</fullName>
    </recommendedName>
</protein>
<feature type="region of interest" description="Disordered" evidence="1">
    <location>
        <begin position="389"/>
        <end position="452"/>
    </location>
</feature>
<sequence length="487" mass="53467">MDSADAAAAPFVGGWASIRAYFTPATLFLVVNLVIGTIALTSRATQHRRRRREHEHYHYHDDGHGHYHLQEQEQQHHHQPAYGDHYYPPPHQQQQQPLYATPPEPAPLARTSSIVDRLRSFDFGLYRFRSGDFPPEYGAAAAAVPTHAHDAFTPVEEETMPAAEQAHYARTRSEPAPATREERMRPPASRAKKPGSEVRKAQVARSPPARVVEAVAGEDDAVDARAEEEFAASFGREREKSPLQEEYNYQEEYVPPVRPRAPTAAPLARTSSIMDRLRSLGGYLAPEQPAAASIPAAAAEKKQAHAQAHYDRSRSEPAEKQQEAKPRMAKSTSETKKAAAPSRAEAALAGESYVPPPGPLARAPSVLERLRSFGLSRFRSGDLGADLPAAAAAATPAAADEKRQPAAAAQYGRSRSEPAREQGKKEPRMRKSSSSVAEEEEEPAAEADHGVDARADDFINKFRQQLQLQRLNSLLNYKEMLGGGGKQ</sequence>
<feature type="compositionally biased region" description="Low complexity" evidence="1">
    <location>
        <begin position="338"/>
        <end position="349"/>
    </location>
</feature>
<evidence type="ECO:0000313" key="5">
    <source>
        <dbReference type="Proteomes" id="UP001497457"/>
    </source>
</evidence>
<proteinExistence type="predicted"/>
<dbReference type="PANTHER" id="PTHR33098">
    <property type="entry name" value="COTTON FIBER (DUF761)"/>
    <property type="match status" value="1"/>
</dbReference>
<evidence type="ECO:0000256" key="1">
    <source>
        <dbReference type="SAM" id="MobiDB-lite"/>
    </source>
</evidence>
<dbReference type="InterPro" id="IPR008480">
    <property type="entry name" value="DUF761_pln"/>
</dbReference>